<dbReference type="InterPro" id="IPR038946">
    <property type="entry name" value="FBXO47"/>
</dbReference>
<feature type="domain" description="FBXO47 ARM repeats region" evidence="2">
    <location>
        <begin position="236"/>
        <end position="428"/>
    </location>
</feature>
<feature type="region of interest" description="Disordered" evidence="1">
    <location>
        <begin position="1"/>
        <end position="35"/>
    </location>
</feature>
<dbReference type="InterPro" id="IPR056622">
    <property type="entry name" value="ARM_FBXO47"/>
</dbReference>
<proteinExistence type="predicted"/>
<organism evidence="3 4">
    <name type="scientific">Rhipicephalus sanguineus</name>
    <name type="common">Brown dog tick</name>
    <name type="synonym">Ixodes sanguineus</name>
    <dbReference type="NCBI Taxonomy" id="34632"/>
    <lineage>
        <taxon>Eukaryota</taxon>
        <taxon>Metazoa</taxon>
        <taxon>Ecdysozoa</taxon>
        <taxon>Arthropoda</taxon>
        <taxon>Chelicerata</taxon>
        <taxon>Arachnida</taxon>
        <taxon>Acari</taxon>
        <taxon>Parasitiformes</taxon>
        <taxon>Ixodida</taxon>
        <taxon>Ixodoidea</taxon>
        <taxon>Ixodidae</taxon>
        <taxon>Rhipicephalinae</taxon>
        <taxon>Rhipicephalus</taxon>
        <taxon>Rhipicephalus</taxon>
    </lineage>
</organism>
<evidence type="ECO:0000259" key="2">
    <source>
        <dbReference type="Pfam" id="PF24467"/>
    </source>
</evidence>
<reference evidence="3" key="2">
    <citation type="submission" date="2021-09" db="EMBL/GenBank/DDBJ databases">
        <authorList>
            <person name="Jia N."/>
            <person name="Wang J."/>
            <person name="Shi W."/>
            <person name="Du L."/>
            <person name="Sun Y."/>
            <person name="Zhan W."/>
            <person name="Jiang J."/>
            <person name="Wang Q."/>
            <person name="Zhang B."/>
            <person name="Ji P."/>
            <person name="Sakyi L.B."/>
            <person name="Cui X."/>
            <person name="Yuan T."/>
            <person name="Jiang B."/>
            <person name="Yang W."/>
            <person name="Lam T.T.-Y."/>
            <person name="Chang Q."/>
            <person name="Ding S."/>
            <person name="Wang X."/>
            <person name="Zhu J."/>
            <person name="Ruan X."/>
            <person name="Zhao L."/>
            <person name="Wei J."/>
            <person name="Que T."/>
            <person name="Du C."/>
            <person name="Cheng J."/>
            <person name="Dai P."/>
            <person name="Han X."/>
            <person name="Huang E."/>
            <person name="Gao Y."/>
            <person name="Liu J."/>
            <person name="Shao H."/>
            <person name="Ye R."/>
            <person name="Li L."/>
            <person name="Wei W."/>
            <person name="Wang X."/>
            <person name="Wang C."/>
            <person name="Huo Q."/>
            <person name="Li W."/>
            <person name="Guo W."/>
            <person name="Chen H."/>
            <person name="Chen S."/>
            <person name="Zhou L."/>
            <person name="Zhou L."/>
            <person name="Ni X."/>
            <person name="Tian J."/>
            <person name="Zhou Y."/>
            <person name="Sheng Y."/>
            <person name="Liu T."/>
            <person name="Pan Y."/>
            <person name="Xia L."/>
            <person name="Li J."/>
            <person name="Zhao F."/>
            <person name="Cao W."/>
        </authorList>
    </citation>
    <scope>NUCLEOTIDE SEQUENCE</scope>
    <source>
        <strain evidence="3">Rsan-2018</strain>
        <tissue evidence="3">Larvae</tissue>
    </source>
</reference>
<dbReference type="Pfam" id="PF24467">
    <property type="entry name" value="ARM_FBXO47"/>
    <property type="match status" value="1"/>
</dbReference>
<gene>
    <name evidence="3" type="ORF">HPB52_005830</name>
</gene>
<evidence type="ECO:0000313" key="4">
    <source>
        <dbReference type="Proteomes" id="UP000821837"/>
    </source>
</evidence>
<dbReference type="PANTHER" id="PTHR34098:SF1">
    <property type="entry name" value="F-BOX ONLY PROTEIN 47"/>
    <property type="match status" value="1"/>
</dbReference>
<dbReference type="VEuPathDB" id="VectorBase:RSAN_057873"/>
<dbReference type="Proteomes" id="UP000821837">
    <property type="component" value="Unassembled WGS sequence"/>
</dbReference>
<evidence type="ECO:0000256" key="1">
    <source>
        <dbReference type="SAM" id="MobiDB-lite"/>
    </source>
</evidence>
<name>A0A9D4T316_RHISA</name>
<dbReference type="AlphaFoldDB" id="A0A9D4T316"/>
<dbReference type="PANTHER" id="PTHR34098">
    <property type="entry name" value="F-BOX ONLY PROTEIN 47"/>
    <property type="match status" value="1"/>
</dbReference>
<reference evidence="3" key="1">
    <citation type="journal article" date="2020" name="Cell">
        <title>Large-Scale Comparative Analyses of Tick Genomes Elucidate Their Genetic Diversity and Vector Capacities.</title>
        <authorList>
            <consortium name="Tick Genome and Microbiome Consortium (TIGMIC)"/>
            <person name="Jia N."/>
            <person name="Wang J."/>
            <person name="Shi W."/>
            <person name="Du L."/>
            <person name="Sun Y."/>
            <person name="Zhan W."/>
            <person name="Jiang J.F."/>
            <person name="Wang Q."/>
            <person name="Zhang B."/>
            <person name="Ji P."/>
            <person name="Bell-Sakyi L."/>
            <person name="Cui X.M."/>
            <person name="Yuan T.T."/>
            <person name="Jiang B.G."/>
            <person name="Yang W.F."/>
            <person name="Lam T.T."/>
            <person name="Chang Q.C."/>
            <person name="Ding S.J."/>
            <person name="Wang X.J."/>
            <person name="Zhu J.G."/>
            <person name="Ruan X.D."/>
            <person name="Zhao L."/>
            <person name="Wei J.T."/>
            <person name="Ye R.Z."/>
            <person name="Que T.C."/>
            <person name="Du C.H."/>
            <person name="Zhou Y.H."/>
            <person name="Cheng J.X."/>
            <person name="Dai P.F."/>
            <person name="Guo W.B."/>
            <person name="Han X.H."/>
            <person name="Huang E.J."/>
            <person name="Li L.F."/>
            <person name="Wei W."/>
            <person name="Gao Y.C."/>
            <person name="Liu J.Z."/>
            <person name="Shao H.Z."/>
            <person name="Wang X."/>
            <person name="Wang C.C."/>
            <person name="Yang T.C."/>
            <person name="Huo Q.B."/>
            <person name="Li W."/>
            <person name="Chen H.Y."/>
            <person name="Chen S.E."/>
            <person name="Zhou L.G."/>
            <person name="Ni X.B."/>
            <person name="Tian J.H."/>
            <person name="Sheng Y."/>
            <person name="Liu T."/>
            <person name="Pan Y.S."/>
            <person name="Xia L.Y."/>
            <person name="Li J."/>
            <person name="Zhao F."/>
            <person name="Cao W.C."/>
        </authorList>
    </citation>
    <scope>NUCLEOTIDE SEQUENCE</scope>
    <source>
        <strain evidence="3">Rsan-2018</strain>
    </source>
</reference>
<sequence length="480" mass="53474">MGDIPSFPECHPGRTRRVPSAPRHASSSGGGCPPPCRLRRSLRLSGQRLGAGSDWTPGTTDSLTASSNTKRVRGSIAAVPKPTVTLTQLPLEVLFHVFLQCDVDSLGVLSICSTFMRDRVAGFLAWAPAVKALSFNRMQQKDAIKHCKSLGVLMKRVTCLFPTKDRLRIMLRFIERFVSRPALVRSRLPRDVDATCRQWHQYGAFLMAAVVGWVDSECQLVYEVLAGLSSAHRFTARVLGARPGHLRREELALRHFIRCLFLSEVRNEDSCAWLFRLLQPWPLVFRAKLIFIIYGPCCHHELLWVLPSLPQTAMGSALLRVSLAQMGGALVCLHEDAVGWNSDDTITVLEELFVMSREWLPVNRAMLLAHCGSDICVQMLASKLVNGRKAEVASILYNLILVQTAVPQSARFVIDVARALHDVVGQMRFLKEIPLHSSTLLRDGEEGYEQVCHSLLSFVSSMLELSCVSESNCGRLFDDD</sequence>
<dbReference type="EMBL" id="JABSTV010001248">
    <property type="protein sequence ID" value="KAH7968113.1"/>
    <property type="molecule type" value="Genomic_DNA"/>
</dbReference>
<evidence type="ECO:0000313" key="3">
    <source>
        <dbReference type="EMBL" id="KAH7968113.1"/>
    </source>
</evidence>
<accession>A0A9D4T316</accession>
<protein>
    <recommendedName>
        <fullName evidence="2">FBXO47 ARM repeats region domain-containing protein</fullName>
    </recommendedName>
</protein>
<comment type="caution">
    <text evidence="3">The sequence shown here is derived from an EMBL/GenBank/DDBJ whole genome shotgun (WGS) entry which is preliminary data.</text>
</comment>
<keyword evidence="4" id="KW-1185">Reference proteome</keyword>